<organism evidence="1">
    <name type="scientific">Tanacetum cinerariifolium</name>
    <name type="common">Dalmatian daisy</name>
    <name type="synonym">Chrysanthemum cinerariifolium</name>
    <dbReference type="NCBI Taxonomy" id="118510"/>
    <lineage>
        <taxon>Eukaryota</taxon>
        <taxon>Viridiplantae</taxon>
        <taxon>Streptophyta</taxon>
        <taxon>Embryophyta</taxon>
        <taxon>Tracheophyta</taxon>
        <taxon>Spermatophyta</taxon>
        <taxon>Magnoliopsida</taxon>
        <taxon>eudicotyledons</taxon>
        <taxon>Gunneridae</taxon>
        <taxon>Pentapetalae</taxon>
        <taxon>asterids</taxon>
        <taxon>campanulids</taxon>
        <taxon>Asterales</taxon>
        <taxon>Asteraceae</taxon>
        <taxon>Asteroideae</taxon>
        <taxon>Anthemideae</taxon>
        <taxon>Anthemidinae</taxon>
        <taxon>Tanacetum</taxon>
    </lineage>
</organism>
<reference evidence="1" key="1">
    <citation type="journal article" date="2019" name="Sci. Rep.">
        <title>Draft genome of Tanacetum cinerariifolium, the natural source of mosquito coil.</title>
        <authorList>
            <person name="Yamashiro T."/>
            <person name="Shiraishi A."/>
            <person name="Satake H."/>
            <person name="Nakayama K."/>
        </authorList>
    </citation>
    <scope>NUCLEOTIDE SEQUENCE</scope>
</reference>
<dbReference type="AlphaFoldDB" id="A0A699KR97"/>
<proteinExistence type="predicted"/>
<comment type="caution">
    <text evidence="1">The sequence shown here is derived from an EMBL/GenBank/DDBJ whole genome shotgun (WGS) entry which is preliminary data.</text>
</comment>
<protein>
    <submittedName>
        <fullName evidence="1">Uncharacterized protein</fullName>
    </submittedName>
</protein>
<evidence type="ECO:0000313" key="1">
    <source>
        <dbReference type="EMBL" id="GFB02921.1"/>
    </source>
</evidence>
<gene>
    <name evidence="1" type="ORF">Tci_674892</name>
</gene>
<accession>A0A699KR97</accession>
<sequence>MKQPQARHHKGAAVVKPSQTEHHLRCEGGVMEMMVDRCDEMVMLMGGWWCRYGDDGDVATVAAAIGQQVRRRAAVGVDGEMVVAMGW</sequence>
<name>A0A699KR97_TANCI</name>
<dbReference type="EMBL" id="BKCJ010536875">
    <property type="protein sequence ID" value="GFB02921.1"/>
    <property type="molecule type" value="Genomic_DNA"/>
</dbReference>